<evidence type="ECO:0000256" key="4">
    <source>
        <dbReference type="ARBA" id="ARBA00022777"/>
    </source>
</evidence>
<dbReference type="CDD" id="cd01166">
    <property type="entry name" value="KdgK"/>
    <property type="match status" value="1"/>
</dbReference>
<keyword evidence="4 7" id="KW-0418">Kinase</keyword>
<proteinExistence type="inferred from homology"/>
<evidence type="ECO:0000256" key="1">
    <source>
        <dbReference type="ARBA" id="ARBA00010688"/>
    </source>
</evidence>
<evidence type="ECO:0000259" key="6">
    <source>
        <dbReference type="Pfam" id="PF00294"/>
    </source>
</evidence>
<dbReference type="GO" id="GO:0005524">
    <property type="term" value="F:ATP binding"/>
    <property type="evidence" value="ECO:0007669"/>
    <property type="project" value="UniProtKB-KW"/>
</dbReference>
<evidence type="ECO:0000256" key="3">
    <source>
        <dbReference type="ARBA" id="ARBA00022741"/>
    </source>
</evidence>
<keyword evidence="5" id="KW-0067">ATP-binding</keyword>
<dbReference type="Proteomes" id="UP000233491">
    <property type="component" value="Unassembled WGS sequence"/>
</dbReference>
<dbReference type="OrthoDB" id="9776822at2"/>
<dbReference type="PANTHER" id="PTHR43085">
    <property type="entry name" value="HEXOKINASE FAMILY MEMBER"/>
    <property type="match status" value="1"/>
</dbReference>
<dbReference type="EMBL" id="PJNW01000016">
    <property type="protein sequence ID" value="PKR87829.1"/>
    <property type="molecule type" value="Genomic_DNA"/>
</dbReference>
<dbReference type="InterPro" id="IPR011611">
    <property type="entry name" value="PfkB_dom"/>
</dbReference>
<accession>A0A1I4U1I1</accession>
<evidence type="ECO:0000313" key="7">
    <source>
        <dbReference type="EMBL" id="PKR87829.1"/>
    </source>
</evidence>
<dbReference type="PANTHER" id="PTHR43085:SF1">
    <property type="entry name" value="PSEUDOURIDINE KINASE-RELATED"/>
    <property type="match status" value="1"/>
</dbReference>
<comment type="caution">
    <text evidence="7">The sequence shown here is derived from an EMBL/GenBank/DDBJ whole genome shotgun (WGS) entry which is preliminary data.</text>
</comment>
<evidence type="ECO:0000256" key="2">
    <source>
        <dbReference type="ARBA" id="ARBA00022679"/>
    </source>
</evidence>
<keyword evidence="2" id="KW-0808">Transferase</keyword>
<dbReference type="Pfam" id="PF00294">
    <property type="entry name" value="PfkB"/>
    <property type="match status" value="1"/>
</dbReference>
<reference evidence="7 8" key="1">
    <citation type="submission" date="2017-12" db="EMBL/GenBank/DDBJ databases">
        <title>Anaerobic carbon monoxide metabolism by Pleomorphomonas carboxyditropha sp. nov., a new mesophilic hydrogenogenic carboxidotroph.</title>
        <authorList>
            <person name="Esquivel-Elizondo S."/>
            <person name="Krajmalnik-Brown R."/>
        </authorList>
    </citation>
    <scope>NUCLEOTIDE SEQUENCE [LARGE SCALE GENOMIC DNA]</scope>
    <source>
        <strain evidence="7 8">R5-392</strain>
    </source>
</reference>
<dbReference type="InterPro" id="IPR050306">
    <property type="entry name" value="PfkB_Carbo_kinase"/>
</dbReference>
<dbReference type="InterPro" id="IPR029056">
    <property type="entry name" value="Ribokinase-like"/>
</dbReference>
<dbReference type="RefSeq" id="WP_101290952.1">
    <property type="nucleotide sequence ID" value="NZ_FOUQ01000006.1"/>
</dbReference>
<organism evidence="7 8">
    <name type="scientific">Pleomorphomonas diazotrophica</name>
    <dbReference type="NCBI Taxonomy" id="1166257"/>
    <lineage>
        <taxon>Bacteria</taxon>
        <taxon>Pseudomonadati</taxon>
        <taxon>Pseudomonadota</taxon>
        <taxon>Alphaproteobacteria</taxon>
        <taxon>Hyphomicrobiales</taxon>
        <taxon>Pleomorphomonadaceae</taxon>
        <taxon>Pleomorphomonas</taxon>
    </lineage>
</organism>
<sequence>MRQSKVLTIGEVLVEIVATERGNGFREPVKLIGPFPSGAPAIFIDQVGKLGQAAAIISRVGDDDFGHVNLDRLKSDGVDVSGIDVDPLGTTGSAFVRYREDGGRNFVFNIRHSACGSIEIKGPAAALVETCTHMHVMGSSLYAPSVVEAILKATRRIKAKGGTVSFDPNLRAEILNSPGMREALAIVLGETDLFLPSGEELFLFSPADSEKEAVANLLKGGVKAVVLKRGAAGASYFDATREVSLPGFKVTEVDPTGAGDCFGATFVTFWLAGADPETALRYANAAGAKAVTRSGPMEGASTRAELDALIAEQRT</sequence>
<evidence type="ECO:0000256" key="5">
    <source>
        <dbReference type="ARBA" id="ARBA00022840"/>
    </source>
</evidence>
<keyword evidence="8" id="KW-1185">Reference proteome</keyword>
<name>A0A1I4U1I1_9HYPH</name>
<comment type="similarity">
    <text evidence="1">Belongs to the carbohydrate kinase PfkB family.</text>
</comment>
<feature type="domain" description="Carbohydrate kinase PfkB" evidence="6">
    <location>
        <begin position="5"/>
        <end position="301"/>
    </location>
</feature>
<dbReference type="Gene3D" id="3.40.1190.20">
    <property type="match status" value="1"/>
</dbReference>
<evidence type="ECO:0000313" key="8">
    <source>
        <dbReference type="Proteomes" id="UP000233491"/>
    </source>
</evidence>
<protein>
    <submittedName>
        <fullName evidence="7">Sugar kinase</fullName>
    </submittedName>
</protein>
<dbReference type="GO" id="GO:0016301">
    <property type="term" value="F:kinase activity"/>
    <property type="evidence" value="ECO:0007669"/>
    <property type="project" value="UniProtKB-KW"/>
</dbReference>
<keyword evidence="3" id="KW-0547">Nucleotide-binding</keyword>
<gene>
    <name evidence="7" type="ORF">CXZ10_19105</name>
</gene>
<dbReference type="SUPFAM" id="SSF53613">
    <property type="entry name" value="Ribokinase-like"/>
    <property type="match status" value="1"/>
</dbReference>
<dbReference type="AlphaFoldDB" id="A0A1I4U1I1"/>